<evidence type="ECO:0000256" key="1">
    <source>
        <dbReference type="ARBA" id="ARBA00022555"/>
    </source>
</evidence>
<organism evidence="4">
    <name type="scientific">marine metagenome</name>
    <dbReference type="NCBI Taxonomy" id="408172"/>
    <lineage>
        <taxon>unclassified sequences</taxon>
        <taxon>metagenomes</taxon>
        <taxon>ecological metagenomes</taxon>
    </lineage>
</organism>
<evidence type="ECO:0000256" key="2">
    <source>
        <dbReference type="ARBA" id="ARBA00022884"/>
    </source>
</evidence>
<dbReference type="EMBL" id="UINC01093605">
    <property type="protein sequence ID" value="SVC48152.1"/>
    <property type="molecule type" value="Genomic_DNA"/>
</dbReference>
<evidence type="ECO:0000259" key="3">
    <source>
        <dbReference type="PROSITE" id="PS50886"/>
    </source>
</evidence>
<dbReference type="InterPro" id="IPR008231">
    <property type="entry name" value="CsaA"/>
</dbReference>
<dbReference type="Pfam" id="PF01588">
    <property type="entry name" value="tRNA_bind"/>
    <property type="match status" value="1"/>
</dbReference>
<dbReference type="CDD" id="cd02798">
    <property type="entry name" value="tRNA_bind_CsaA"/>
    <property type="match status" value="1"/>
</dbReference>
<dbReference type="NCBIfam" id="TIGR02222">
    <property type="entry name" value="chap_CsaA"/>
    <property type="match status" value="1"/>
</dbReference>
<dbReference type="InterPro" id="IPR051270">
    <property type="entry name" value="Tyrosine-tRNA_ligase_regulator"/>
</dbReference>
<dbReference type="PANTHER" id="PTHR11586">
    <property type="entry name" value="TRNA-AMINOACYLATION COFACTOR ARC1 FAMILY MEMBER"/>
    <property type="match status" value="1"/>
</dbReference>
<protein>
    <recommendedName>
        <fullName evidence="3">tRNA-binding domain-containing protein</fullName>
    </recommendedName>
</protein>
<keyword evidence="2" id="KW-0694">RNA-binding</keyword>
<name>A0A382ML65_9ZZZZ</name>
<dbReference type="InterPro" id="IPR002547">
    <property type="entry name" value="tRNA-bd_dom"/>
</dbReference>
<keyword evidence="1" id="KW-0820">tRNA-binding</keyword>
<sequence>MSVISYNDFSKVQICVGTIIKAEENDTLKKPSIVLTIDFGEKIGIKKSLAQLQAHYDSSELLNKQIAAVINFSPKQIGKFISEVLVLGFPDENNEAILVTPDFKIKNGGKLF</sequence>
<dbReference type="NCBIfam" id="NF007494">
    <property type="entry name" value="PRK10089.1-3"/>
    <property type="match status" value="1"/>
</dbReference>
<evidence type="ECO:0000313" key="4">
    <source>
        <dbReference type="EMBL" id="SVC48152.1"/>
    </source>
</evidence>
<dbReference type="PANTHER" id="PTHR11586:SF37">
    <property type="entry name" value="TRNA-BINDING DOMAIN-CONTAINING PROTEIN"/>
    <property type="match status" value="1"/>
</dbReference>
<dbReference type="PROSITE" id="PS50886">
    <property type="entry name" value="TRBD"/>
    <property type="match status" value="1"/>
</dbReference>
<dbReference type="AlphaFoldDB" id="A0A382ML65"/>
<dbReference type="SUPFAM" id="SSF50249">
    <property type="entry name" value="Nucleic acid-binding proteins"/>
    <property type="match status" value="1"/>
</dbReference>
<feature type="domain" description="TRNA-binding" evidence="3">
    <location>
        <begin position="8"/>
        <end position="112"/>
    </location>
</feature>
<reference evidence="4" key="1">
    <citation type="submission" date="2018-05" db="EMBL/GenBank/DDBJ databases">
        <authorList>
            <person name="Lanie J.A."/>
            <person name="Ng W.-L."/>
            <person name="Kazmierczak K.M."/>
            <person name="Andrzejewski T.M."/>
            <person name="Davidsen T.M."/>
            <person name="Wayne K.J."/>
            <person name="Tettelin H."/>
            <person name="Glass J.I."/>
            <person name="Rusch D."/>
            <person name="Podicherti R."/>
            <person name="Tsui H.-C.T."/>
            <person name="Winkler M.E."/>
        </authorList>
    </citation>
    <scope>NUCLEOTIDE SEQUENCE</scope>
</reference>
<gene>
    <name evidence="4" type="ORF">METZ01_LOCUS301006</name>
</gene>
<dbReference type="FunFam" id="2.40.50.140:FF:000165">
    <property type="entry name" value="Chaperone CsaA"/>
    <property type="match status" value="1"/>
</dbReference>
<dbReference type="InterPro" id="IPR012340">
    <property type="entry name" value="NA-bd_OB-fold"/>
</dbReference>
<dbReference type="GO" id="GO:0000049">
    <property type="term" value="F:tRNA binding"/>
    <property type="evidence" value="ECO:0007669"/>
    <property type="project" value="UniProtKB-KW"/>
</dbReference>
<accession>A0A382ML65</accession>
<proteinExistence type="predicted"/>
<dbReference type="NCBIfam" id="NF007495">
    <property type="entry name" value="PRK10089.1-4"/>
    <property type="match status" value="1"/>
</dbReference>
<dbReference type="Gene3D" id="2.40.50.140">
    <property type="entry name" value="Nucleic acid-binding proteins"/>
    <property type="match status" value="1"/>
</dbReference>